<proteinExistence type="predicted"/>
<comment type="caution">
    <text evidence="1">The sequence shown here is derived from an EMBL/GenBank/DDBJ whole genome shotgun (WGS) entry which is preliminary data.</text>
</comment>
<gene>
    <name evidence="1" type="ORF">EFBL_2694</name>
</gene>
<dbReference type="AlphaFoldDB" id="A0A292YRK4"/>
<evidence type="ECO:0008006" key="3">
    <source>
        <dbReference type="Google" id="ProtNLM"/>
    </source>
</evidence>
<name>A0A292YRK4_9BACL</name>
<evidence type="ECO:0000313" key="2">
    <source>
        <dbReference type="Proteomes" id="UP000217785"/>
    </source>
</evidence>
<reference evidence="2" key="1">
    <citation type="submission" date="2017-07" db="EMBL/GenBank/DDBJ databases">
        <title>Draft genome sequence of Effusibacillus lacus strain skLN1.</title>
        <authorList>
            <person name="Watanabe M."/>
            <person name="Kojima H."/>
            <person name="Fukui M."/>
        </authorList>
    </citation>
    <scope>NUCLEOTIDE SEQUENCE [LARGE SCALE GENOMIC DNA]</scope>
    <source>
        <strain evidence="2">skLN1</strain>
    </source>
</reference>
<keyword evidence="2" id="KW-1185">Reference proteome</keyword>
<dbReference type="Proteomes" id="UP000217785">
    <property type="component" value="Unassembled WGS sequence"/>
</dbReference>
<sequence length="52" mass="6432">MMLLWLLPLALIVILVYFLFRAIDFMRTKTRHDEMILEKLQRLIELQEKRDN</sequence>
<evidence type="ECO:0000313" key="1">
    <source>
        <dbReference type="EMBL" id="GAX91034.1"/>
    </source>
</evidence>
<organism evidence="1 2">
    <name type="scientific">Effusibacillus lacus</name>
    <dbReference type="NCBI Taxonomy" id="1348429"/>
    <lineage>
        <taxon>Bacteria</taxon>
        <taxon>Bacillati</taxon>
        <taxon>Bacillota</taxon>
        <taxon>Bacilli</taxon>
        <taxon>Bacillales</taxon>
        <taxon>Alicyclobacillaceae</taxon>
        <taxon>Effusibacillus</taxon>
    </lineage>
</organism>
<dbReference type="EMBL" id="BDUF01000076">
    <property type="protein sequence ID" value="GAX91034.1"/>
    <property type="molecule type" value="Genomic_DNA"/>
</dbReference>
<protein>
    <recommendedName>
        <fullName evidence="3">DUF4083 domain-containing protein</fullName>
    </recommendedName>
</protein>
<accession>A0A292YRK4</accession>